<evidence type="ECO:0000256" key="6">
    <source>
        <dbReference type="ARBA" id="ARBA00022882"/>
    </source>
</evidence>
<comment type="caution">
    <text evidence="16">The sequence shown here is derived from an EMBL/GenBank/DDBJ whole genome shotgun (WGS) entry which is preliminary data.</text>
</comment>
<evidence type="ECO:0000256" key="12">
    <source>
        <dbReference type="SAM" id="MobiDB-lite"/>
    </source>
</evidence>
<dbReference type="Proteomes" id="UP000094527">
    <property type="component" value="Unassembled WGS sequence"/>
</dbReference>
<comment type="subcellular location">
    <subcellularLocation>
        <location evidence="1">Membrane</location>
        <topology evidence="1">Multi-pass membrane protein</topology>
    </subcellularLocation>
</comment>
<proteinExistence type="predicted"/>
<dbReference type="Gene3D" id="1.10.287.70">
    <property type="match status" value="1"/>
</dbReference>
<keyword evidence="6" id="KW-0851">Voltage-gated channel</keyword>
<dbReference type="PANTHER" id="PTHR11537:SF113">
    <property type="entry name" value="POTASSIUM VOLTAGE-GATED CHANNEL PROTEIN SHAKER"/>
    <property type="match status" value="1"/>
</dbReference>
<name>A0A1D2MU89_ORCCI</name>
<dbReference type="STRING" id="48709.A0A1D2MU89"/>
<keyword evidence="2" id="KW-0813">Transport</keyword>
<keyword evidence="4 13" id="KW-0812">Transmembrane</keyword>
<dbReference type="FunFam" id="1.10.287.70:FF:000002">
    <property type="entry name" value="Potassium voltage-gated channel subfamily a member"/>
    <property type="match status" value="1"/>
</dbReference>
<dbReference type="GO" id="GO:0051260">
    <property type="term" value="P:protein homooligomerization"/>
    <property type="evidence" value="ECO:0007669"/>
    <property type="project" value="InterPro"/>
</dbReference>
<evidence type="ECO:0000313" key="17">
    <source>
        <dbReference type="Proteomes" id="UP000094527"/>
    </source>
</evidence>
<feature type="domain" description="Potassium channel tetramerisation-type BTB" evidence="15">
    <location>
        <begin position="129"/>
        <end position="218"/>
    </location>
</feature>
<keyword evidence="17" id="KW-1185">Reference proteome</keyword>
<evidence type="ECO:0000256" key="10">
    <source>
        <dbReference type="ARBA" id="ARBA00023136"/>
    </source>
</evidence>
<gene>
    <name evidence="16" type="ORF">Ocin01_10015</name>
</gene>
<dbReference type="PANTHER" id="PTHR11537">
    <property type="entry name" value="VOLTAGE-GATED POTASSIUM CHANNEL"/>
    <property type="match status" value="1"/>
</dbReference>
<feature type="region of interest" description="Disordered" evidence="12">
    <location>
        <begin position="1"/>
        <end position="24"/>
    </location>
</feature>
<evidence type="ECO:0000256" key="13">
    <source>
        <dbReference type="SAM" id="Phobius"/>
    </source>
</evidence>
<evidence type="ECO:0000256" key="7">
    <source>
        <dbReference type="ARBA" id="ARBA00022958"/>
    </source>
</evidence>
<dbReference type="PRINTS" id="PR01496">
    <property type="entry name" value="SHAKERCHANEL"/>
</dbReference>
<feature type="transmembrane region" description="Helical" evidence="13">
    <location>
        <begin position="258"/>
        <end position="276"/>
    </location>
</feature>
<evidence type="ECO:0000256" key="2">
    <source>
        <dbReference type="ARBA" id="ARBA00022448"/>
    </source>
</evidence>
<dbReference type="Pfam" id="PF00520">
    <property type="entry name" value="Ion_trans"/>
    <property type="match status" value="1"/>
</dbReference>
<dbReference type="InterPro" id="IPR003131">
    <property type="entry name" value="T1-type_BTB"/>
</dbReference>
<dbReference type="OMA" id="CITVRIN"/>
<dbReference type="InterPro" id="IPR011333">
    <property type="entry name" value="SKP1/BTB/POZ_sf"/>
</dbReference>
<accession>A0A1D2MU89</accession>
<keyword evidence="7" id="KW-0630">Potassium</keyword>
<evidence type="ECO:0000256" key="3">
    <source>
        <dbReference type="ARBA" id="ARBA00022538"/>
    </source>
</evidence>
<dbReference type="Gene3D" id="3.30.710.10">
    <property type="entry name" value="Potassium Channel Kv1.1, Chain A"/>
    <property type="match status" value="1"/>
</dbReference>
<protein>
    <submittedName>
        <fullName evidence="16">Potassium voltage-gated channel subfamily A member 1</fullName>
    </submittedName>
</protein>
<sequence>MLRATAATSYGGNRDQKPKESNQQLEHLRMSARQLHPDQMIETSIKFWNEIPYLFWNTYIEAFLIPSYRPEWISYSTWHPRPAAEKAFVHAKEQAEERKNAFKKRRKMLKLANKIPKPVRHNHTSCITVRINVSGKIYQPQLKTLIQYPNTLLGDPDRLAQYYDSKRNDYFFDRSRICFDAIIYYYQSRGILRKPYNTGLEMFEEELKFFDLGQQVIDKWKRDEGIIIDIEKPIPRKLFQRKLWLLFEYPESSYQARIVAFLSILVIIVSIFIFCLETVDAYKPVEAKDDLHICDPFFFTETICILWFLLEFVLRAMTSPRKAVFFKSISNLIDLVAIFPYFISLVISQENSQNRTSSLTILRVVRLVRVFRILKLSRHNRGLKVLGKTLKASVRELGLLMFFLGIGVILFSSAVYFTDQHHPHTHFKSIVGAFWWSIITMTTCGFGDDYPVTVLGKLVGALCAIAGVLTLALPVPVIVSNFNNFYTREDESVIAHIEADHVPQCPFRAGWYTSDGSQVVDAAIIHHEHQSKIVSTWVHGTANPDYSDTDFDELKKVEYDNDKNIRKRLRRLTHLDYGSVSAIVKATADTEHNRHTLYPRGTASVFVPQLGPVDIESKLHAKITHKFAPAAINKLE</sequence>
<feature type="transmembrane region" description="Helical" evidence="13">
    <location>
        <begin position="397"/>
        <end position="417"/>
    </location>
</feature>
<keyword evidence="8 13" id="KW-1133">Transmembrane helix</keyword>
<keyword evidence="5" id="KW-0631">Potassium channel</keyword>
<keyword evidence="9" id="KW-0406">Ion transport</keyword>
<keyword evidence="11" id="KW-0407">Ion channel</keyword>
<evidence type="ECO:0000259" key="14">
    <source>
        <dbReference type="Pfam" id="PF00520"/>
    </source>
</evidence>
<dbReference type="Gene3D" id="1.20.120.350">
    <property type="entry name" value="Voltage-gated potassium channels. Chain C"/>
    <property type="match status" value="1"/>
</dbReference>
<feature type="transmembrane region" description="Helical" evidence="13">
    <location>
        <begin position="329"/>
        <end position="347"/>
    </location>
</feature>
<evidence type="ECO:0000313" key="16">
    <source>
        <dbReference type="EMBL" id="ODM96669.1"/>
    </source>
</evidence>
<dbReference type="FunFam" id="1.20.120.350:FF:000074">
    <property type="entry name" value="SHaW family of potassium channels"/>
    <property type="match status" value="1"/>
</dbReference>
<evidence type="ECO:0000256" key="8">
    <source>
        <dbReference type="ARBA" id="ARBA00022989"/>
    </source>
</evidence>
<dbReference type="InterPro" id="IPR003972">
    <property type="entry name" value="K_chnl_volt-dep_Kv1"/>
</dbReference>
<dbReference type="PRINTS" id="PR01491">
    <property type="entry name" value="KVCHANNEL"/>
</dbReference>
<dbReference type="InterPro" id="IPR028325">
    <property type="entry name" value="VG_K_chnl"/>
</dbReference>
<dbReference type="OrthoDB" id="415460at2759"/>
<dbReference type="GO" id="GO:0001508">
    <property type="term" value="P:action potential"/>
    <property type="evidence" value="ECO:0007669"/>
    <property type="project" value="TreeGrafter"/>
</dbReference>
<dbReference type="Pfam" id="PF02214">
    <property type="entry name" value="BTB_2"/>
    <property type="match status" value="1"/>
</dbReference>
<evidence type="ECO:0000259" key="15">
    <source>
        <dbReference type="Pfam" id="PF02214"/>
    </source>
</evidence>
<dbReference type="GO" id="GO:0008076">
    <property type="term" value="C:voltage-gated potassium channel complex"/>
    <property type="evidence" value="ECO:0007669"/>
    <property type="project" value="InterPro"/>
</dbReference>
<dbReference type="GO" id="GO:0005251">
    <property type="term" value="F:delayed rectifier potassium channel activity"/>
    <property type="evidence" value="ECO:0007669"/>
    <property type="project" value="TreeGrafter"/>
</dbReference>
<dbReference type="PRINTS" id="PR00169">
    <property type="entry name" value="KCHANNEL"/>
</dbReference>
<feature type="domain" description="Ion transport" evidence="14">
    <location>
        <begin position="257"/>
        <end position="489"/>
    </location>
</feature>
<feature type="transmembrane region" description="Helical" evidence="13">
    <location>
        <begin position="296"/>
        <end position="317"/>
    </location>
</feature>
<evidence type="ECO:0000256" key="1">
    <source>
        <dbReference type="ARBA" id="ARBA00004141"/>
    </source>
</evidence>
<dbReference type="SUPFAM" id="SSF81324">
    <property type="entry name" value="Voltage-gated potassium channels"/>
    <property type="match status" value="1"/>
</dbReference>
<keyword evidence="3" id="KW-0633">Potassium transport</keyword>
<dbReference type="InterPro" id="IPR005821">
    <property type="entry name" value="Ion_trans_dom"/>
</dbReference>
<evidence type="ECO:0000256" key="5">
    <source>
        <dbReference type="ARBA" id="ARBA00022826"/>
    </source>
</evidence>
<evidence type="ECO:0000256" key="11">
    <source>
        <dbReference type="ARBA" id="ARBA00023303"/>
    </source>
</evidence>
<dbReference type="SUPFAM" id="SSF54695">
    <property type="entry name" value="POZ domain"/>
    <property type="match status" value="1"/>
</dbReference>
<dbReference type="InterPro" id="IPR027359">
    <property type="entry name" value="Volt_channel_dom_sf"/>
</dbReference>
<evidence type="ECO:0000256" key="4">
    <source>
        <dbReference type="ARBA" id="ARBA00022692"/>
    </source>
</evidence>
<feature type="compositionally biased region" description="Polar residues" evidence="12">
    <location>
        <begin position="1"/>
        <end position="11"/>
    </location>
</feature>
<organism evidence="16 17">
    <name type="scientific">Orchesella cincta</name>
    <name type="common">Springtail</name>
    <name type="synonym">Podura cincta</name>
    <dbReference type="NCBI Taxonomy" id="48709"/>
    <lineage>
        <taxon>Eukaryota</taxon>
        <taxon>Metazoa</taxon>
        <taxon>Ecdysozoa</taxon>
        <taxon>Arthropoda</taxon>
        <taxon>Hexapoda</taxon>
        <taxon>Collembola</taxon>
        <taxon>Entomobryomorpha</taxon>
        <taxon>Entomobryoidea</taxon>
        <taxon>Orchesellidae</taxon>
        <taxon>Orchesellinae</taxon>
        <taxon>Orchesella</taxon>
    </lineage>
</organism>
<evidence type="ECO:0000256" key="9">
    <source>
        <dbReference type="ARBA" id="ARBA00023065"/>
    </source>
</evidence>
<reference evidence="16 17" key="1">
    <citation type="journal article" date="2016" name="Genome Biol. Evol.">
        <title>Gene Family Evolution Reflects Adaptation to Soil Environmental Stressors in the Genome of the Collembolan Orchesella cincta.</title>
        <authorList>
            <person name="Faddeeva-Vakhrusheva A."/>
            <person name="Derks M.F."/>
            <person name="Anvar S.Y."/>
            <person name="Agamennone V."/>
            <person name="Suring W."/>
            <person name="Smit S."/>
            <person name="van Straalen N.M."/>
            <person name="Roelofs D."/>
        </authorList>
    </citation>
    <scope>NUCLEOTIDE SEQUENCE [LARGE SCALE GENOMIC DNA]</scope>
    <source>
        <tissue evidence="16">Mixed pool</tissue>
    </source>
</reference>
<keyword evidence="10 13" id="KW-0472">Membrane</keyword>
<dbReference type="InterPro" id="IPR003968">
    <property type="entry name" value="K_chnl_volt-dep_Kv"/>
</dbReference>
<feature type="transmembrane region" description="Helical" evidence="13">
    <location>
        <begin position="458"/>
        <end position="479"/>
    </location>
</feature>
<dbReference type="EMBL" id="LJIJ01000514">
    <property type="protein sequence ID" value="ODM96669.1"/>
    <property type="molecule type" value="Genomic_DNA"/>
</dbReference>
<dbReference type="AlphaFoldDB" id="A0A1D2MU89"/>